<evidence type="ECO:0000313" key="2">
    <source>
        <dbReference type="EMBL" id="AES91071.2"/>
    </source>
</evidence>
<dbReference type="InterPro" id="IPR029472">
    <property type="entry name" value="Copia-like_N"/>
</dbReference>
<accession>G7JML1</accession>
<gene>
    <name evidence="2" type="ordered locus">MTR_4g103910</name>
</gene>
<dbReference type="Pfam" id="PF14244">
    <property type="entry name" value="Retrotran_gag_3"/>
    <property type="match status" value="1"/>
</dbReference>
<reference evidence="3" key="3">
    <citation type="submission" date="2015-04" db="UniProtKB">
        <authorList>
            <consortium name="EnsemblPlants"/>
        </authorList>
    </citation>
    <scope>IDENTIFICATION</scope>
    <source>
        <strain evidence="3">cv. Jemalong A17</strain>
    </source>
</reference>
<dbReference type="EnsemblPlants" id="AES91071">
    <property type="protein sequence ID" value="AES91071"/>
    <property type="gene ID" value="MTR_4g103910"/>
</dbReference>
<dbReference type="Proteomes" id="UP000002051">
    <property type="component" value="Chromosome 4"/>
</dbReference>
<protein>
    <recommendedName>
        <fullName evidence="1">Retrotransposon Copia-like N-terminal domain-containing protein</fullName>
    </recommendedName>
</protein>
<proteinExistence type="predicted"/>
<dbReference type="HOGENOM" id="CLU_1549887_0_0_1"/>
<accession>A0A0C3X499</accession>
<reference evidence="2 4" key="2">
    <citation type="journal article" date="2014" name="BMC Genomics">
        <title>An improved genome release (version Mt4.0) for the model legume Medicago truncatula.</title>
        <authorList>
            <person name="Tang H."/>
            <person name="Krishnakumar V."/>
            <person name="Bidwell S."/>
            <person name="Rosen B."/>
            <person name="Chan A."/>
            <person name="Zhou S."/>
            <person name="Gentzbittel L."/>
            <person name="Childs K.L."/>
            <person name="Yandell M."/>
            <person name="Gundlach H."/>
            <person name="Mayer K.F."/>
            <person name="Schwartz D.C."/>
            <person name="Town C.D."/>
        </authorList>
    </citation>
    <scope>GENOME REANNOTATION</scope>
    <source>
        <strain evidence="3 4">cv. Jemalong A17</strain>
    </source>
</reference>
<dbReference type="PaxDb" id="3880-AES91071"/>
<evidence type="ECO:0000259" key="1">
    <source>
        <dbReference type="Pfam" id="PF14244"/>
    </source>
</evidence>
<organism evidence="2 4">
    <name type="scientific">Medicago truncatula</name>
    <name type="common">Barrel medic</name>
    <name type="synonym">Medicago tribuloides</name>
    <dbReference type="NCBI Taxonomy" id="3880"/>
    <lineage>
        <taxon>Eukaryota</taxon>
        <taxon>Viridiplantae</taxon>
        <taxon>Streptophyta</taxon>
        <taxon>Embryophyta</taxon>
        <taxon>Tracheophyta</taxon>
        <taxon>Spermatophyta</taxon>
        <taxon>Magnoliopsida</taxon>
        <taxon>eudicotyledons</taxon>
        <taxon>Gunneridae</taxon>
        <taxon>Pentapetalae</taxon>
        <taxon>rosids</taxon>
        <taxon>fabids</taxon>
        <taxon>Fabales</taxon>
        <taxon>Fabaceae</taxon>
        <taxon>Papilionoideae</taxon>
        <taxon>50 kb inversion clade</taxon>
        <taxon>NPAAA clade</taxon>
        <taxon>Hologalegina</taxon>
        <taxon>IRL clade</taxon>
        <taxon>Trifolieae</taxon>
        <taxon>Medicago</taxon>
    </lineage>
</organism>
<sequence>MITPVVTHSNHHALARSMHRALGAKNKFDFIDGRFRIQLLSIRVTSPGLTATCARLQIMNSVEELIAWILAAEKTKTNSGPWFTLDDIPPNRWRKGLLEFGAWLDTHLMKTDVDSYKIIEEFCCRMTGTLKKWYHNLGTFKQDELLAAAVLGVLHNEFISDMEIYDRKSRQEF</sequence>
<evidence type="ECO:0000313" key="3">
    <source>
        <dbReference type="EnsemblPlants" id="AES91071"/>
    </source>
</evidence>
<reference evidence="2 4" key="1">
    <citation type="journal article" date="2011" name="Nature">
        <title>The Medicago genome provides insight into the evolution of rhizobial symbioses.</title>
        <authorList>
            <person name="Young N.D."/>
            <person name="Debelle F."/>
            <person name="Oldroyd G.E."/>
            <person name="Geurts R."/>
            <person name="Cannon S.B."/>
            <person name="Udvardi M.K."/>
            <person name="Benedito V.A."/>
            <person name="Mayer K.F."/>
            <person name="Gouzy J."/>
            <person name="Schoof H."/>
            <person name="Van de Peer Y."/>
            <person name="Proost S."/>
            <person name="Cook D.R."/>
            <person name="Meyers B.C."/>
            <person name="Spannagl M."/>
            <person name="Cheung F."/>
            <person name="De Mita S."/>
            <person name="Krishnakumar V."/>
            <person name="Gundlach H."/>
            <person name="Zhou S."/>
            <person name="Mudge J."/>
            <person name="Bharti A.K."/>
            <person name="Murray J.D."/>
            <person name="Naoumkina M.A."/>
            <person name="Rosen B."/>
            <person name="Silverstein K.A."/>
            <person name="Tang H."/>
            <person name="Rombauts S."/>
            <person name="Zhao P.X."/>
            <person name="Zhou P."/>
            <person name="Barbe V."/>
            <person name="Bardou P."/>
            <person name="Bechner M."/>
            <person name="Bellec A."/>
            <person name="Berger A."/>
            <person name="Berges H."/>
            <person name="Bidwell S."/>
            <person name="Bisseling T."/>
            <person name="Choisne N."/>
            <person name="Couloux A."/>
            <person name="Denny R."/>
            <person name="Deshpande S."/>
            <person name="Dai X."/>
            <person name="Doyle J.J."/>
            <person name="Dudez A.M."/>
            <person name="Farmer A.D."/>
            <person name="Fouteau S."/>
            <person name="Franken C."/>
            <person name="Gibelin C."/>
            <person name="Gish J."/>
            <person name="Goldstein S."/>
            <person name="Gonzalez A.J."/>
            <person name="Green P.J."/>
            <person name="Hallab A."/>
            <person name="Hartog M."/>
            <person name="Hua A."/>
            <person name="Humphray S.J."/>
            <person name="Jeong D.H."/>
            <person name="Jing Y."/>
            <person name="Jocker A."/>
            <person name="Kenton S.M."/>
            <person name="Kim D.J."/>
            <person name="Klee K."/>
            <person name="Lai H."/>
            <person name="Lang C."/>
            <person name="Lin S."/>
            <person name="Macmil S.L."/>
            <person name="Magdelenat G."/>
            <person name="Matthews L."/>
            <person name="McCorrison J."/>
            <person name="Monaghan E.L."/>
            <person name="Mun J.H."/>
            <person name="Najar F.Z."/>
            <person name="Nicholson C."/>
            <person name="Noirot C."/>
            <person name="O'Bleness M."/>
            <person name="Paule C.R."/>
            <person name="Poulain J."/>
            <person name="Prion F."/>
            <person name="Qin B."/>
            <person name="Qu C."/>
            <person name="Retzel E.F."/>
            <person name="Riddle C."/>
            <person name="Sallet E."/>
            <person name="Samain S."/>
            <person name="Samson N."/>
            <person name="Sanders I."/>
            <person name="Saurat O."/>
            <person name="Scarpelli C."/>
            <person name="Schiex T."/>
            <person name="Segurens B."/>
            <person name="Severin A.J."/>
            <person name="Sherrier D.J."/>
            <person name="Shi R."/>
            <person name="Sims S."/>
            <person name="Singer S.R."/>
            <person name="Sinharoy S."/>
            <person name="Sterck L."/>
            <person name="Viollet A."/>
            <person name="Wang B.B."/>
            <person name="Wang K."/>
            <person name="Wang M."/>
            <person name="Wang X."/>
            <person name="Warfsmann J."/>
            <person name="Weissenbach J."/>
            <person name="White D.D."/>
            <person name="White J.D."/>
            <person name="Wiley G.B."/>
            <person name="Wincker P."/>
            <person name="Xing Y."/>
            <person name="Yang L."/>
            <person name="Yao Z."/>
            <person name="Ying F."/>
            <person name="Zhai J."/>
            <person name="Zhou L."/>
            <person name="Zuber A."/>
            <person name="Denarie J."/>
            <person name="Dixon R.A."/>
            <person name="May G.D."/>
            <person name="Schwartz D.C."/>
            <person name="Rogers J."/>
            <person name="Quetier F."/>
            <person name="Town C.D."/>
            <person name="Roe B.A."/>
        </authorList>
    </citation>
    <scope>NUCLEOTIDE SEQUENCE [LARGE SCALE GENOMIC DNA]</scope>
    <source>
        <strain evidence="2">A17</strain>
        <strain evidence="3 4">cv. Jemalong A17</strain>
    </source>
</reference>
<feature type="domain" description="Retrotransposon Copia-like N-terminal" evidence="1">
    <location>
        <begin position="2"/>
        <end position="34"/>
    </location>
</feature>
<dbReference type="AlphaFoldDB" id="G7JML1"/>
<name>G7JML1_MEDTR</name>
<evidence type="ECO:0000313" key="4">
    <source>
        <dbReference type="Proteomes" id="UP000002051"/>
    </source>
</evidence>
<dbReference type="EMBL" id="CM001220">
    <property type="protein sequence ID" value="AES91071.2"/>
    <property type="molecule type" value="Genomic_DNA"/>
</dbReference>
<keyword evidence="4" id="KW-1185">Reference proteome</keyword>